<evidence type="ECO:0000256" key="7">
    <source>
        <dbReference type="ARBA" id="ARBA00022840"/>
    </source>
</evidence>
<dbReference type="SUPFAM" id="SSF55874">
    <property type="entry name" value="ATPase domain of HSP90 chaperone/DNA topoisomerase II/histidine kinase"/>
    <property type="match status" value="1"/>
</dbReference>
<reference evidence="9 10" key="1">
    <citation type="submission" date="2020-04" db="EMBL/GenBank/DDBJ databases">
        <title>Sphingobium sp. AR-3-1 isolated from Arctic soil.</title>
        <authorList>
            <person name="Dahal R.H."/>
            <person name="Chaudhary D.K."/>
        </authorList>
    </citation>
    <scope>NUCLEOTIDE SEQUENCE [LARGE SCALE GENOMIC DNA]</scope>
    <source>
        <strain evidence="9 10">AR-3-1</strain>
    </source>
</reference>
<dbReference type="Proteomes" id="UP000519023">
    <property type="component" value="Unassembled WGS sequence"/>
</dbReference>
<comment type="catalytic activity">
    <reaction evidence="1">
        <text>ATP + protein L-histidine = ADP + protein N-phospho-L-histidine.</text>
        <dbReference type="EC" id="2.7.13.3"/>
    </reaction>
</comment>
<evidence type="ECO:0000256" key="3">
    <source>
        <dbReference type="ARBA" id="ARBA00022553"/>
    </source>
</evidence>
<evidence type="ECO:0000313" key="9">
    <source>
        <dbReference type="EMBL" id="NML13126.1"/>
    </source>
</evidence>
<dbReference type="AlphaFoldDB" id="A0A7X9X046"/>
<keyword evidence="3" id="KW-0597">Phosphoprotein</keyword>
<dbReference type="GO" id="GO:0005524">
    <property type="term" value="F:ATP binding"/>
    <property type="evidence" value="ECO:0007669"/>
    <property type="project" value="UniProtKB-KW"/>
</dbReference>
<gene>
    <name evidence="9" type="ORF">HHL08_23860</name>
</gene>
<feature type="domain" description="Signal transduction histidine kinase HWE region" evidence="8">
    <location>
        <begin position="4"/>
        <end position="86"/>
    </location>
</feature>
<sequence length="190" mass="20432">MIGELNHRVKNLLGVVAGIAHMTAKSSASLADFEPAFSGRLMALGKAHEILTAATWERASLQTLVDDLLGTMATADPPRATANGPNILLEPKHVLSVSMILHELMTNALKYGALSVPNGHISLSWAVDHKGLSIEWLETGLVSLEQPQRKGFGTKMIERTVAHELKGTSKTHWRPDGLAFSFSFTPTTGG</sequence>
<evidence type="ECO:0000256" key="4">
    <source>
        <dbReference type="ARBA" id="ARBA00022679"/>
    </source>
</evidence>
<dbReference type="InterPro" id="IPR036890">
    <property type="entry name" value="HATPase_C_sf"/>
</dbReference>
<keyword evidence="6 9" id="KW-0418">Kinase</keyword>
<keyword evidence="4" id="KW-0808">Transferase</keyword>
<dbReference type="GO" id="GO:0004673">
    <property type="term" value="F:protein histidine kinase activity"/>
    <property type="evidence" value="ECO:0007669"/>
    <property type="project" value="UniProtKB-EC"/>
</dbReference>
<keyword evidence="7" id="KW-0067">ATP-binding</keyword>
<evidence type="ECO:0000313" key="10">
    <source>
        <dbReference type="Proteomes" id="UP000519023"/>
    </source>
</evidence>
<dbReference type="EC" id="2.7.13.3" evidence="2"/>
<dbReference type="EMBL" id="JABBFV010000037">
    <property type="protein sequence ID" value="NML13126.1"/>
    <property type="molecule type" value="Genomic_DNA"/>
</dbReference>
<proteinExistence type="predicted"/>
<dbReference type="Gene3D" id="3.30.565.10">
    <property type="entry name" value="Histidine kinase-like ATPase, C-terminal domain"/>
    <property type="match status" value="1"/>
</dbReference>
<evidence type="ECO:0000256" key="2">
    <source>
        <dbReference type="ARBA" id="ARBA00012438"/>
    </source>
</evidence>
<evidence type="ECO:0000256" key="5">
    <source>
        <dbReference type="ARBA" id="ARBA00022741"/>
    </source>
</evidence>
<dbReference type="Pfam" id="PF07536">
    <property type="entry name" value="HWE_HK"/>
    <property type="match status" value="1"/>
</dbReference>
<comment type="caution">
    <text evidence="9">The sequence shown here is derived from an EMBL/GenBank/DDBJ whole genome shotgun (WGS) entry which is preliminary data.</text>
</comment>
<accession>A0A7X9X046</accession>
<dbReference type="PANTHER" id="PTHR41523">
    <property type="entry name" value="TWO-COMPONENT SYSTEM SENSOR PROTEIN"/>
    <property type="match status" value="1"/>
</dbReference>
<evidence type="ECO:0000259" key="8">
    <source>
        <dbReference type="SMART" id="SM00911"/>
    </source>
</evidence>
<dbReference type="InterPro" id="IPR011102">
    <property type="entry name" value="Sig_transdc_His_kinase_HWE"/>
</dbReference>
<name>A0A7X9X046_9SPHN</name>
<keyword evidence="10" id="KW-1185">Reference proteome</keyword>
<keyword evidence="5" id="KW-0547">Nucleotide-binding</keyword>
<organism evidence="9 10">
    <name type="scientific">Sphingobium psychrophilum</name>
    <dbReference type="NCBI Taxonomy" id="2728834"/>
    <lineage>
        <taxon>Bacteria</taxon>
        <taxon>Pseudomonadati</taxon>
        <taxon>Pseudomonadota</taxon>
        <taxon>Alphaproteobacteria</taxon>
        <taxon>Sphingomonadales</taxon>
        <taxon>Sphingomonadaceae</taxon>
        <taxon>Sphingobium</taxon>
    </lineage>
</organism>
<evidence type="ECO:0000256" key="1">
    <source>
        <dbReference type="ARBA" id="ARBA00000085"/>
    </source>
</evidence>
<evidence type="ECO:0000256" key="6">
    <source>
        <dbReference type="ARBA" id="ARBA00022777"/>
    </source>
</evidence>
<protein>
    <recommendedName>
        <fullName evidence="2">histidine kinase</fullName>
        <ecNumber evidence="2">2.7.13.3</ecNumber>
    </recommendedName>
</protein>
<dbReference type="PANTHER" id="PTHR41523:SF8">
    <property type="entry name" value="ETHYLENE RESPONSE SENSOR PROTEIN"/>
    <property type="match status" value="1"/>
</dbReference>
<dbReference type="SMART" id="SM00911">
    <property type="entry name" value="HWE_HK"/>
    <property type="match status" value="1"/>
</dbReference>